<name>A0ABT7FCY4_9RHOB</name>
<dbReference type="EMBL" id="JASNJE010000007">
    <property type="protein sequence ID" value="MDK3072979.1"/>
    <property type="molecule type" value="Genomic_DNA"/>
</dbReference>
<sequence length="173" mass="19252">MFLELIGTIFAGVALAGMVMLVNRLTGGRLPRWSAPVAAGFGMLSMTVFMEYSWFDRTTATLPEGVFVAQSIEKARFYQPWTYVVPYVDRFVAVDSLSVRRHADLPDQRMADLYFFGRWAPLKRVPVLFDCAEGRMATLIDGATFDDSGQVIDPDWVHVDDRDAVLASACGVS</sequence>
<keyword evidence="1" id="KW-0812">Transmembrane</keyword>
<keyword evidence="3" id="KW-1185">Reference proteome</keyword>
<dbReference type="RefSeq" id="WP_284484922.1">
    <property type="nucleotide sequence ID" value="NZ_JASNJE010000007.1"/>
</dbReference>
<evidence type="ECO:0000313" key="2">
    <source>
        <dbReference type="EMBL" id="MDK3072979.1"/>
    </source>
</evidence>
<evidence type="ECO:0000313" key="3">
    <source>
        <dbReference type="Proteomes" id="UP001227126"/>
    </source>
</evidence>
<comment type="caution">
    <text evidence="2">The sequence shown here is derived from an EMBL/GenBank/DDBJ whole genome shotgun (WGS) entry which is preliminary data.</text>
</comment>
<protein>
    <submittedName>
        <fullName evidence="2">Uncharacterized protein</fullName>
    </submittedName>
</protein>
<gene>
    <name evidence="2" type="ORF">QO034_07650</name>
</gene>
<dbReference type="Proteomes" id="UP001227126">
    <property type="component" value="Unassembled WGS sequence"/>
</dbReference>
<reference evidence="2 3" key="1">
    <citation type="submission" date="2023-05" db="EMBL/GenBank/DDBJ databases">
        <title>Sedimentitalea sp. nov. JM2-8.</title>
        <authorList>
            <person name="Huang J."/>
        </authorList>
    </citation>
    <scope>NUCLEOTIDE SEQUENCE [LARGE SCALE GENOMIC DNA]</scope>
    <source>
        <strain evidence="2 3">JM2-8</strain>
    </source>
</reference>
<proteinExistence type="predicted"/>
<keyword evidence="1" id="KW-1133">Transmembrane helix</keyword>
<organism evidence="2 3">
    <name type="scientific">Sedimentitalea xiamensis</name>
    <dbReference type="NCBI Taxonomy" id="3050037"/>
    <lineage>
        <taxon>Bacteria</taxon>
        <taxon>Pseudomonadati</taxon>
        <taxon>Pseudomonadota</taxon>
        <taxon>Alphaproteobacteria</taxon>
        <taxon>Rhodobacterales</taxon>
        <taxon>Paracoccaceae</taxon>
        <taxon>Sedimentitalea</taxon>
    </lineage>
</organism>
<keyword evidence="1" id="KW-0472">Membrane</keyword>
<evidence type="ECO:0000256" key="1">
    <source>
        <dbReference type="SAM" id="Phobius"/>
    </source>
</evidence>
<feature type="transmembrane region" description="Helical" evidence="1">
    <location>
        <begin position="6"/>
        <end position="23"/>
    </location>
</feature>
<feature type="transmembrane region" description="Helical" evidence="1">
    <location>
        <begin position="35"/>
        <end position="55"/>
    </location>
</feature>
<accession>A0ABT7FCY4</accession>